<dbReference type="SMART" id="SM00346">
    <property type="entry name" value="HTH_ICLR"/>
    <property type="match status" value="1"/>
</dbReference>
<dbReference type="Pfam" id="PF09339">
    <property type="entry name" value="HTH_IclR"/>
    <property type="match status" value="1"/>
</dbReference>
<evidence type="ECO:0000313" key="7">
    <source>
        <dbReference type="Proteomes" id="UP001357223"/>
    </source>
</evidence>
<protein>
    <submittedName>
        <fullName evidence="6">IclR family transcriptional regulator</fullName>
    </submittedName>
</protein>
<accession>A0ABZ2C8E9</accession>
<sequence length="253" mass="27517">MVKEETKSQGIQSIEVGITILKKIAEARKPVSISEIAILCETSKSKLHRYLTSFVRTGMLKKDQNAKYMLGTEILRLGLQASQMLNIKDIAAPHLLDIKESLNETTALSIWGETGPFFVSWEESNRAANIGIKAGSQVSLTKSATGRVFAAFLPAEMTTPKISEELAISSIDEQQFHEITELIKKNGYAYVNSSLIPGINAIASPIFDQSSKLAAVLSVVGIESTLDTSEHSQAVQLIKVKASIVSKMLGFSM</sequence>
<dbReference type="Gene3D" id="1.10.10.10">
    <property type="entry name" value="Winged helix-like DNA-binding domain superfamily/Winged helix DNA-binding domain"/>
    <property type="match status" value="1"/>
</dbReference>
<feature type="domain" description="IclR-ED" evidence="5">
    <location>
        <begin position="73"/>
        <end position="251"/>
    </location>
</feature>
<dbReference type="InterPro" id="IPR036388">
    <property type="entry name" value="WH-like_DNA-bd_sf"/>
</dbReference>
<organism evidence="6 7">
    <name type="scientific">Niallia oryzisoli</name>
    <dbReference type="NCBI Taxonomy" id="1737571"/>
    <lineage>
        <taxon>Bacteria</taxon>
        <taxon>Bacillati</taxon>
        <taxon>Bacillota</taxon>
        <taxon>Bacilli</taxon>
        <taxon>Bacillales</taxon>
        <taxon>Bacillaceae</taxon>
        <taxon>Niallia</taxon>
    </lineage>
</organism>
<dbReference type="PANTHER" id="PTHR30136">
    <property type="entry name" value="HELIX-TURN-HELIX TRANSCRIPTIONAL REGULATOR, ICLR FAMILY"/>
    <property type="match status" value="1"/>
</dbReference>
<evidence type="ECO:0000259" key="4">
    <source>
        <dbReference type="PROSITE" id="PS51077"/>
    </source>
</evidence>
<keyword evidence="1" id="KW-0805">Transcription regulation</keyword>
<keyword evidence="7" id="KW-1185">Reference proteome</keyword>
<dbReference type="Proteomes" id="UP001357223">
    <property type="component" value="Chromosome"/>
</dbReference>
<evidence type="ECO:0000256" key="2">
    <source>
        <dbReference type="ARBA" id="ARBA00023125"/>
    </source>
</evidence>
<dbReference type="InterPro" id="IPR029016">
    <property type="entry name" value="GAF-like_dom_sf"/>
</dbReference>
<evidence type="ECO:0000259" key="5">
    <source>
        <dbReference type="PROSITE" id="PS51078"/>
    </source>
</evidence>
<dbReference type="InterPro" id="IPR014757">
    <property type="entry name" value="Tscrpt_reg_IclR_C"/>
</dbReference>
<evidence type="ECO:0000256" key="3">
    <source>
        <dbReference type="ARBA" id="ARBA00023163"/>
    </source>
</evidence>
<dbReference type="EMBL" id="CP137640">
    <property type="protein sequence ID" value="WVX79163.1"/>
    <property type="molecule type" value="Genomic_DNA"/>
</dbReference>
<proteinExistence type="predicted"/>
<dbReference type="PANTHER" id="PTHR30136:SF8">
    <property type="entry name" value="TRANSCRIPTIONAL REGULATORY PROTEIN"/>
    <property type="match status" value="1"/>
</dbReference>
<evidence type="ECO:0000313" key="6">
    <source>
        <dbReference type="EMBL" id="WVX79163.1"/>
    </source>
</evidence>
<dbReference type="Pfam" id="PF01614">
    <property type="entry name" value="IclR_C"/>
    <property type="match status" value="1"/>
</dbReference>
<dbReference type="InterPro" id="IPR005471">
    <property type="entry name" value="Tscrpt_reg_IclR_N"/>
</dbReference>
<feature type="domain" description="HTH iclR-type" evidence="4">
    <location>
        <begin position="11"/>
        <end position="72"/>
    </location>
</feature>
<dbReference type="SUPFAM" id="SSF55781">
    <property type="entry name" value="GAF domain-like"/>
    <property type="match status" value="1"/>
</dbReference>
<dbReference type="InterPro" id="IPR036390">
    <property type="entry name" value="WH_DNA-bd_sf"/>
</dbReference>
<dbReference type="RefSeq" id="WP_338448096.1">
    <property type="nucleotide sequence ID" value="NZ_CP137640.1"/>
</dbReference>
<evidence type="ECO:0000256" key="1">
    <source>
        <dbReference type="ARBA" id="ARBA00023015"/>
    </source>
</evidence>
<dbReference type="PROSITE" id="PS51078">
    <property type="entry name" value="ICLR_ED"/>
    <property type="match status" value="1"/>
</dbReference>
<keyword evidence="3" id="KW-0804">Transcription</keyword>
<name>A0ABZ2C8E9_9BACI</name>
<gene>
    <name evidence="6" type="ORF">R4Z09_17840</name>
</gene>
<reference evidence="6 7" key="1">
    <citation type="submission" date="2023-10" db="EMBL/GenBank/DDBJ databases">
        <title>Niallia locisalis sp.nov. isolated from a salt pond sample.</title>
        <authorList>
            <person name="Li X.-J."/>
            <person name="Dong L."/>
        </authorList>
    </citation>
    <scope>NUCLEOTIDE SEQUENCE [LARGE SCALE GENOMIC DNA]</scope>
    <source>
        <strain evidence="6 7">DSM 29761</strain>
    </source>
</reference>
<keyword evidence="2" id="KW-0238">DNA-binding</keyword>
<dbReference type="SUPFAM" id="SSF46785">
    <property type="entry name" value="Winged helix' DNA-binding domain"/>
    <property type="match status" value="1"/>
</dbReference>
<dbReference type="InterPro" id="IPR050707">
    <property type="entry name" value="HTH_MetabolicPath_Reg"/>
</dbReference>
<dbReference type="Gene3D" id="3.30.450.40">
    <property type="match status" value="1"/>
</dbReference>
<dbReference type="PROSITE" id="PS51077">
    <property type="entry name" value="HTH_ICLR"/>
    <property type="match status" value="1"/>
</dbReference>